<dbReference type="RefSeq" id="WP_273931105.1">
    <property type="nucleotide sequence ID" value="NZ_JAQSLJ010000003.1"/>
</dbReference>
<reference evidence="5 6" key="1">
    <citation type="submission" date="2023-06" db="EMBL/GenBank/DDBJ databases">
        <title>Campylobacter magnum sp. nov., isolated from cecal contents of domestic pigs (Sus scrofa domesticus).</title>
        <authorList>
            <person name="Papic B."/>
            <person name="Gruntar I."/>
        </authorList>
    </citation>
    <scope>NUCLEOTIDE SEQUENCE [LARGE SCALE GENOMIC DNA]</scope>
    <source>
        <strain evidence="6">34484-21</strain>
    </source>
</reference>
<dbReference type="InterPro" id="IPR013025">
    <property type="entry name" value="Ribosomal_uL23-like"/>
</dbReference>
<keyword evidence="2 4" id="KW-0689">Ribosomal protein</keyword>
<dbReference type="SUPFAM" id="SSF54189">
    <property type="entry name" value="Ribosomal proteins S24e, L23 and L15e"/>
    <property type="match status" value="1"/>
</dbReference>
<comment type="subunit">
    <text evidence="4">Part of the 50S ribosomal subunit. Contacts protein L29, and trigger factor when it is bound to the ribosome.</text>
</comment>
<dbReference type="HAMAP" id="MF_01369_B">
    <property type="entry name" value="Ribosomal_uL23_B"/>
    <property type="match status" value="1"/>
</dbReference>
<sequence>MADITDIKSIVYTEKTLGLQENGVVVIQTSPRVSKNSLKEMLKEYFGITPLKVNSLRTHAKVKRFRGRAGVRDALKKFYVTLPEGVSLDKQEA</sequence>
<dbReference type="GO" id="GO:0005840">
    <property type="term" value="C:ribosome"/>
    <property type="evidence" value="ECO:0007669"/>
    <property type="project" value="UniProtKB-KW"/>
</dbReference>
<evidence type="ECO:0000256" key="1">
    <source>
        <dbReference type="ARBA" id="ARBA00006700"/>
    </source>
</evidence>
<dbReference type="Proteomes" id="UP001171111">
    <property type="component" value="Unassembled WGS sequence"/>
</dbReference>
<comment type="similarity">
    <text evidence="1 4">Belongs to the universal ribosomal protein uL23 family.</text>
</comment>
<protein>
    <recommendedName>
        <fullName evidence="4">Large ribosomal subunit protein uL23</fullName>
    </recommendedName>
</protein>
<organism evidence="5 6">
    <name type="scientific">Campylobacter magnus</name>
    <dbReference type="NCBI Taxonomy" id="3026462"/>
    <lineage>
        <taxon>Bacteria</taxon>
        <taxon>Pseudomonadati</taxon>
        <taxon>Campylobacterota</taxon>
        <taxon>Epsilonproteobacteria</taxon>
        <taxon>Campylobacterales</taxon>
        <taxon>Campylobacteraceae</taxon>
        <taxon>Campylobacter</taxon>
    </lineage>
</organism>
<evidence type="ECO:0000313" key="6">
    <source>
        <dbReference type="Proteomes" id="UP001171111"/>
    </source>
</evidence>
<dbReference type="Gene3D" id="3.30.70.330">
    <property type="match status" value="1"/>
</dbReference>
<dbReference type="InterPro" id="IPR012678">
    <property type="entry name" value="Ribosomal_uL23/eL15/eS24_sf"/>
</dbReference>
<evidence type="ECO:0000313" key="5">
    <source>
        <dbReference type="EMBL" id="MDO2408835.1"/>
    </source>
</evidence>
<evidence type="ECO:0000256" key="2">
    <source>
        <dbReference type="ARBA" id="ARBA00022980"/>
    </source>
</evidence>
<keyword evidence="4" id="KW-0699">rRNA-binding</keyword>
<evidence type="ECO:0000256" key="3">
    <source>
        <dbReference type="ARBA" id="ARBA00023274"/>
    </source>
</evidence>
<proteinExistence type="inferred from homology"/>
<accession>A0ABT8T6J6</accession>
<gene>
    <name evidence="4" type="primary">rplW</name>
    <name evidence="5" type="ORF">Q2362_01815</name>
</gene>
<name>A0ABT8T6J6_9BACT</name>
<dbReference type="Pfam" id="PF00276">
    <property type="entry name" value="Ribosomal_L23"/>
    <property type="match status" value="1"/>
</dbReference>
<keyword evidence="4" id="KW-0694">RNA-binding</keyword>
<keyword evidence="6" id="KW-1185">Reference proteome</keyword>
<evidence type="ECO:0000256" key="4">
    <source>
        <dbReference type="HAMAP-Rule" id="MF_01369"/>
    </source>
</evidence>
<dbReference type="EMBL" id="JAULJQ010000002">
    <property type="protein sequence ID" value="MDO2408835.1"/>
    <property type="molecule type" value="Genomic_DNA"/>
</dbReference>
<dbReference type="NCBIfam" id="NF004362">
    <property type="entry name" value="PRK05738.2-2"/>
    <property type="match status" value="1"/>
</dbReference>
<keyword evidence="3 4" id="KW-0687">Ribonucleoprotein</keyword>
<comment type="function">
    <text evidence="4">One of the early assembly proteins it binds 23S rRNA. One of the proteins that surrounds the polypeptide exit tunnel on the outside of the ribosome. Forms the main docking site for trigger factor binding to the ribosome.</text>
</comment>
<comment type="caution">
    <text evidence="5">The sequence shown here is derived from an EMBL/GenBank/DDBJ whole genome shotgun (WGS) entry which is preliminary data.</text>
</comment>
<dbReference type="InterPro" id="IPR012677">
    <property type="entry name" value="Nucleotide-bd_a/b_plait_sf"/>
</dbReference>